<dbReference type="SUPFAM" id="SSF55874">
    <property type="entry name" value="ATPase domain of HSP90 chaperone/DNA topoisomerase II/histidine kinase"/>
    <property type="match status" value="1"/>
</dbReference>
<keyword evidence="17" id="KW-1185">Reference proteome</keyword>
<dbReference type="Pfam" id="PF08447">
    <property type="entry name" value="PAS_3"/>
    <property type="match status" value="1"/>
</dbReference>
<keyword evidence="7" id="KW-0547">Nucleotide-binding</keyword>
<dbReference type="Proteomes" id="UP000618319">
    <property type="component" value="Unassembled WGS sequence"/>
</dbReference>
<feature type="domain" description="PAC" evidence="15">
    <location>
        <begin position="94"/>
        <end position="145"/>
    </location>
</feature>
<comment type="catalytic activity">
    <reaction evidence="1">
        <text>ATP + protein L-histidine = ADP + protein N-phospho-L-histidine.</text>
        <dbReference type="EC" id="2.7.13.3"/>
    </reaction>
</comment>
<keyword evidence="8" id="KW-0418">Kinase</keyword>
<dbReference type="InterPro" id="IPR003661">
    <property type="entry name" value="HisK_dim/P_dom"/>
</dbReference>
<proteinExistence type="predicted"/>
<dbReference type="Gene3D" id="3.30.450.20">
    <property type="entry name" value="PAS domain"/>
    <property type="match status" value="3"/>
</dbReference>
<keyword evidence="6" id="KW-0812">Transmembrane</keyword>
<evidence type="ECO:0000259" key="14">
    <source>
        <dbReference type="PROSITE" id="PS50112"/>
    </source>
</evidence>
<keyword evidence="11" id="KW-0902">Two-component regulatory system</keyword>
<dbReference type="PROSITE" id="PS50113">
    <property type="entry name" value="PAC"/>
    <property type="match status" value="3"/>
</dbReference>
<dbReference type="InterPro" id="IPR036097">
    <property type="entry name" value="HisK_dim/P_sf"/>
</dbReference>
<feature type="domain" description="PAC" evidence="15">
    <location>
        <begin position="352"/>
        <end position="404"/>
    </location>
</feature>
<dbReference type="Pfam" id="PF02518">
    <property type="entry name" value="HATPase_c"/>
    <property type="match status" value="1"/>
</dbReference>
<sequence length="623" mass="70774">MKDLNKRTVNSGGELTSRDLEFNLAEAIDFIENASMPLHRVNSSGVIIWANRAELNLLGYAKDEYVGHAISDFHVDPETIADILTRLGNDDTLYNYPARLKHKDGSIKHVLINSNVWRKDGEFVHTRCFTRDISEKVMEEEKHRRLFEQLQESESRLRLAINSTKLGTWDWNSGRGKMYWSAECKEILGLHPDAHISFQEFLAQIDEADRSQVNDKAETIINNSSTEPVDISFRIRRIYDEDLRWVRIQGSIFFDQNGRLNRFIGTMLDITDAVQADQQNAHLAAIIASSNDAIVAKTTEGKITTWNSAAHKMFGYTSDEIVGESIMKIIPEDRKDEELHILSKLKNGESVEHFETKRLTKAGTLIDVSLTISPIRDYNGSIIGISKIARDITERKREEKRKNDFVAMVSHELKTPLTSILLYAQLLIKKSGTVQDDTFLNMSSKIEAYVKRMISMITDYLGLSRIEEGKMNLQKTRFELDHLALEVIEEASLISSKHSLELVSSEGVWVYADKEKMRQVLINLVSNAVKYSPQGGPVILGCERVAGKAQIYVKDKGLGISPADQNKLFQRFYRVDDDQIKNISGFGIGLYLVSELLRLHDSQILVKSEVGKGSVFYFYLDLD</sequence>
<dbReference type="EMBL" id="PSKQ01000010">
    <property type="protein sequence ID" value="MBE8719369.1"/>
    <property type="molecule type" value="Genomic_DNA"/>
</dbReference>
<dbReference type="Gene3D" id="1.10.287.130">
    <property type="match status" value="1"/>
</dbReference>
<evidence type="ECO:0000256" key="6">
    <source>
        <dbReference type="ARBA" id="ARBA00022692"/>
    </source>
</evidence>
<evidence type="ECO:0000256" key="11">
    <source>
        <dbReference type="ARBA" id="ARBA00023012"/>
    </source>
</evidence>
<dbReference type="Gene3D" id="2.10.70.100">
    <property type="match status" value="1"/>
</dbReference>
<evidence type="ECO:0000259" key="13">
    <source>
        <dbReference type="PROSITE" id="PS50109"/>
    </source>
</evidence>
<evidence type="ECO:0000256" key="5">
    <source>
        <dbReference type="ARBA" id="ARBA00022679"/>
    </source>
</evidence>
<feature type="domain" description="PAS" evidence="14">
    <location>
        <begin position="153"/>
        <end position="224"/>
    </location>
</feature>
<dbReference type="SMART" id="SM00091">
    <property type="entry name" value="PAS"/>
    <property type="match status" value="3"/>
</dbReference>
<evidence type="ECO:0000259" key="15">
    <source>
        <dbReference type="PROSITE" id="PS50113"/>
    </source>
</evidence>
<keyword evidence="9" id="KW-0067">ATP-binding</keyword>
<dbReference type="Gene3D" id="3.30.565.10">
    <property type="entry name" value="Histidine kinase-like ATPase, C-terminal domain"/>
    <property type="match status" value="1"/>
</dbReference>
<keyword evidence="12" id="KW-0472">Membrane</keyword>
<evidence type="ECO:0000256" key="2">
    <source>
        <dbReference type="ARBA" id="ARBA00004141"/>
    </source>
</evidence>
<evidence type="ECO:0000256" key="8">
    <source>
        <dbReference type="ARBA" id="ARBA00022777"/>
    </source>
</evidence>
<dbReference type="InterPro" id="IPR036890">
    <property type="entry name" value="HATPase_C_sf"/>
</dbReference>
<dbReference type="PROSITE" id="PS50112">
    <property type="entry name" value="PAS"/>
    <property type="match status" value="3"/>
</dbReference>
<evidence type="ECO:0000256" key="9">
    <source>
        <dbReference type="ARBA" id="ARBA00022840"/>
    </source>
</evidence>
<dbReference type="SUPFAM" id="SSF47384">
    <property type="entry name" value="Homodimeric domain of signal transducing histidine kinase"/>
    <property type="match status" value="1"/>
</dbReference>
<keyword evidence="10" id="KW-1133">Transmembrane helix</keyword>
<dbReference type="InterPro" id="IPR050351">
    <property type="entry name" value="BphY/WalK/GraS-like"/>
</dbReference>
<dbReference type="InterPro" id="IPR013655">
    <property type="entry name" value="PAS_fold_3"/>
</dbReference>
<evidence type="ECO:0000256" key="3">
    <source>
        <dbReference type="ARBA" id="ARBA00012438"/>
    </source>
</evidence>
<dbReference type="InterPro" id="IPR000014">
    <property type="entry name" value="PAS"/>
</dbReference>
<dbReference type="PANTHER" id="PTHR42878">
    <property type="entry name" value="TWO-COMPONENT HISTIDINE KINASE"/>
    <property type="match status" value="1"/>
</dbReference>
<comment type="subcellular location">
    <subcellularLocation>
        <location evidence="2">Membrane</location>
        <topology evidence="2">Multi-pass membrane protein</topology>
    </subcellularLocation>
</comment>
<feature type="domain" description="PAS" evidence="14">
    <location>
        <begin position="279"/>
        <end position="349"/>
    </location>
</feature>
<accession>A0ABR9T1Z9</accession>
<dbReference type="Pfam" id="PF13426">
    <property type="entry name" value="PAS_9"/>
    <property type="match status" value="1"/>
</dbReference>
<dbReference type="InterPro" id="IPR003594">
    <property type="entry name" value="HATPase_dom"/>
</dbReference>
<feature type="domain" description="PAC" evidence="15">
    <location>
        <begin position="229"/>
        <end position="282"/>
    </location>
</feature>
<dbReference type="CDD" id="cd00130">
    <property type="entry name" value="PAS"/>
    <property type="match status" value="3"/>
</dbReference>
<protein>
    <recommendedName>
        <fullName evidence="3">histidine kinase</fullName>
        <ecNumber evidence="3">2.7.13.3</ecNumber>
    </recommendedName>
</protein>
<evidence type="ECO:0000256" key="4">
    <source>
        <dbReference type="ARBA" id="ARBA00022553"/>
    </source>
</evidence>
<dbReference type="SMART" id="SM00086">
    <property type="entry name" value="PAC"/>
    <property type="match status" value="3"/>
</dbReference>
<dbReference type="PANTHER" id="PTHR42878:SF7">
    <property type="entry name" value="SENSOR HISTIDINE KINASE GLRK"/>
    <property type="match status" value="1"/>
</dbReference>
<dbReference type="SMART" id="SM00387">
    <property type="entry name" value="HATPase_c"/>
    <property type="match status" value="1"/>
</dbReference>
<reference evidence="16 17" key="1">
    <citation type="submission" date="2018-02" db="EMBL/GenBank/DDBJ databases">
        <title>Sphingobacterium KA21.</title>
        <authorList>
            <person name="Vasarhelyi B.M."/>
            <person name="Deshmukh S."/>
            <person name="Balint B."/>
            <person name="Kukolya J."/>
        </authorList>
    </citation>
    <scope>NUCLEOTIDE SEQUENCE [LARGE SCALE GENOMIC DNA]</scope>
    <source>
        <strain evidence="16 17">Ka21</strain>
    </source>
</reference>
<evidence type="ECO:0000256" key="7">
    <source>
        <dbReference type="ARBA" id="ARBA00022741"/>
    </source>
</evidence>
<dbReference type="InterPro" id="IPR035965">
    <property type="entry name" value="PAS-like_dom_sf"/>
</dbReference>
<dbReference type="InterPro" id="IPR004358">
    <property type="entry name" value="Sig_transdc_His_kin-like_C"/>
</dbReference>
<dbReference type="EC" id="2.7.13.3" evidence="3"/>
<organism evidence="16 17">
    <name type="scientific">Sphingobacterium pedocola</name>
    <dbReference type="NCBI Taxonomy" id="2082722"/>
    <lineage>
        <taxon>Bacteria</taxon>
        <taxon>Pseudomonadati</taxon>
        <taxon>Bacteroidota</taxon>
        <taxon>Sphingobacteriia</taxon>
        <taxon>Sphingobacteriales</taxon>
        <taxon>Sphingobacteriaceae</taxon>
        <taxon>Sphingobacterium</taxon>
    </lineage>
</organism>
<dbReference type="SMART" id="SM00388">
    <property type="entry name" value="HisKA"/>
    <property type="match status" value="1"/>
</dbReference>
<dbReference type="Pfam" id="PF00989">
    <property type="entry name" value="PAS"/>
    <property type="match status" value="1"/>
</dbReference>
<dbReference type="Pfam" id="PF00512">
    <property type="entry name" value="HisKA"/>
    <property type="match status" value="1"/>
</dbReference>
<feature type="domain" description="PAS" evidence="14">
    <location>
        <begin position="23"/>
        <end position="78"/>
    </location>
</feature>
<dbReference type="PROSITE" id="PS50109">
    <property type="entry name" value="HIS_KIN"/>
    <property type="match status" value="1"/>
</dbReference>
<keyword evidence="4" id="KW-0597">Phosphoprotein</keyword>
<dbReference type="NCBIfam" id="TIGR00229">
    <property type="entry name" value="sensory_box"/>
    <property type="match status" value="3"/>
</dbReference>
<gene>
    <name evidence="16" type="ORF">C4F40_01320</name>
</gene>
<dbReference type="RefSeq" id="WP_196937386.1">
    <property type="nucleotide sequence ID" value="NZ_MU158689.1"/>
</dbReference>
<evidence type="ECO:0000313" key="16">
    <source>
        <dbReference type="EMBL" id="MBE8719369.1"/>
    </source>
</evidence>
<dbReference type="SUPFAM" id="SSF55785">
    <property type="entry name" value="PYP-like sensor domain (PAS domain)"/>
    <property type="match status" value="3"/>
</dbReference>
<dbReference type="InterPro" id="IPR001610">
    <property type="entry name" value="PAC"/>
</dbReference>
<dbReference type="InterPro" id="IPR000700">
    <property type="entry name" value="PAS-assoc_C"/>
</dbReference>
<evidence type="ECO:0000256" key="10">
    <source>
        <dbReference type="ARBA" id="ARBA00022989"/>
    </source>
</evidence>
<evidence type="ECO:0000256" key="1">
    <source>
        <dbReference type="ARBA" id="ARBA00000085"/>
    </source>
</evidence>
<dbReference type="InterPro" id="IPR013767">
    <property type="entry name" value="PAS_fold"/>
</dbReference>
<feature type="domain" description="Histidine kinase" evidence="13">
    <location>
        <begin position="408"/>
        <end position="623"/>
    </location>
</feature>
<keyword evidence="5" id="KW-0808">Transferase</keyword>
<dbReference type="CDD" id="cd00082">
    <property type="entry name" value="HisKA"/>
    <property type="match status" value="1"/>
</dbReference>
<evidence type="ECO:0000256" key="12">
    <source>
        <dbReference type="ARBA" id="ARBA00023136"/>
    </source>
</evidence>
<evidence type="ECO:0000313" key="17">
    <source>
        <dbReference type="Proteomes" id="UP000618319"/>
    </source>
</evidence>
<dbReference type="PRINTS" id="PR00344">
    <property type="entry name" value="BCTRLSENSOR"/>
</dbReference>
<comment type="caution">
    <text evidence="16">The sequence shown here is derived from an EMBL/GenBank/DDBJ whole genome shotgun (WGS) entry which is preliminary data.</text>
</comment>
<dbReference type="InterPro" id="IPR005467">
    <property type="entry name" value="His_kinase_dom"/>
</dbReference>
<name>A0ABR9T1Z9_9SPHI</name>